<dbReference type="InterPro" id="IPR036396">
    <property type="entry name" value="Cyt_P450_sf"/>
</dbReference>
<dbReference type="InterPro" id="IPR002401">
    <property type="entry name" value="Cyt_P450_E_grp-I"/>
</dbReference>
<dbReference type="PANTHER" id="PTHR46300:SF7">
    <property type="entry name" value="P450, PUTATIVE (EUROFUNG)-RELATED"/>
    <property type="match status" value="1"/>
</dbReference>
<keyword evidence="5 13" id="KW-0349">Heme</keyword>
<dbReference type="GO" id="GO:0005506">
    <property type="term" value="F:iron ion binding"/>
    <property type="evidence" value="ECO:0007669"/>
    <property type="project" value="InterPro"/>
</dbReference>
<accession>A0A165QF45</accession>
<evidence type="ECO:0000256" key="2">
    <source>
        <dbReference type="ARBA" id="ARBA00004167"/>
    </source>
</evidence>
<evidence type="ECO:0000313" key="16">
    <source>
        <dbReference type="Proteomes" id="UP000076727"/>
    </source>
</evidence>
<dbReference type="Pfam" id="PF00067">
    <property type="entry name" value="p450"/>
    <property type="match status" value="1"/>
</dbReference>
<keyword evidence="16" id="KW-1185">Reference proteome</keyword>
<keyword evidence="9 14" id="KW-0560">Oxidoreductase</keyword>
<dbReference type="STRING" id="1314783.A0A165QF45"/>
<comment type="similarity">
    <text evidence="4 14">Belongs to the cytochrome P450 family.</text>
</comment>
<keyword evidence="10 13" id="KW-0408">Iron</keyword>
<evidence type="ECO:0000256" key="8">
    <source>
        <dbReference type="ARBA" id="ARBA00022989"/>
    </source>
</evidence>
<evidence type="ECO:0000256" key="1">
    <source>
        <dbReference type="ARBA" id="ARBA00001971"/>
    </source>
</evidence>
<dbReference type="PROSITE" id="PS00086">
    <property type="entry name" value="CYTOCHROME_P450"/>
    <property type="match status" value="1"/>
</dbReference>
<sequence>MPFEHPEKLFARWLNVYGDMIFLRVFNTPMLIVNSARAARDLMEKRSAKYSDRPYTVRLIDLMGMDVNIGLMRYDETFRKHRKWIQAPYSDNASLAQYKLVQTRETHALLLNLLHDPKGYLKHLHRFSGASMLETLYGHRAADSDDEYLRLVDEANLFITESSTPGAGLVDLFPILKYTPTWLPGAAFKRLALRARAAFEEASMRTYTLAETTADDKISIIGTIIKECLNKGDLEHQARGIRMLGFAAYSAGTDTTKSVLHSFILAMVLHPDVYTRAQQEMDRLIGNDRLPTFQDRDLLPYLECVLKETYRWACPVCLGVPHASSEDDEYRGYFIPKGTTIVPNLWLMLRDPDMYRDPERFLPERFLDLSVDEVERTDPRNTVFGHGRRICPGRRFADNSLWLAMANLIATFEIRKARDVKGNEITPPAQFESGFTSGPVRFQCSIKPRSQQAVELIASLP</sequence>
<evidence type="ECO:0000256" key="6">
    <source>
        <dbReference type="ARBA" id="ARBA00022692"/>
    </source>
</evidence>
<reference evidence="15 16" key="1">
    <citation type="journal article" date="2016" name="Mol. Biol. Evol.">
        <title>Comparative Genomics of Early-Diverging Mushroom-Forming Fungi Provides Insights into the Origins of Lignocellulose Decay Capabilities.</title>
        <authorList>
            <person name="Nagy L.G."/>
            <person name="Riley R."/>
            <person name="Tritt A."/>
            <person name="Adam C."/>
            <person name="Daum C."/>
            <person name="Floudas D."/>
            <person name="Sun H."/>
            <person name="Yadav J.S."/>
            <person name="Pangilinan J."/>
            <person name="Larsson K.H."/>
            <person name="Matsuura K."/>
            <person name="Barry K."/>
            <person name="Labutti K."/>
            <person name="Kuo R."/>
            <person name="Ohm R.A."/>
            <person name="Bhattacharya S.S."/>
            <person name="Shirouzu T."/>
            <person name="Yoshinaga Y."/>
            <person name="Martin F.M."/>
            <person name="Grigoriev I.V."/>
            <person name="Hibbett D.S."/>
        </authorList>
    </citation>
    <scope>NUCLEOTIDE SEQUENCE [LARGE SCALE GENOMIC DNA]</scope>
    <source>
        <strain evidence="15 16">L-15889</strain>
    </source>
</reference>
<keyword evidence="7 13" id="KW-0479">Metal-binding</keyword>
<proteinExistence type="inferred from homology"/>
<dbReference type="Gene3D" id="1.10.630.10">
    <property type="entry name" value="Cytochrome P450"/>
    <property type="match status" value="1"/>
</dbReference>
<name>A0A165QF45_9APHY</name>
<dbReference type="CDD" id="cd11065">
    <property type="entry name" value="CYP64-like"/>
    <property type="match status" value="1"/>
</dbReference>
<dbReference type="InterPro" id="IPR017972">
    <property type="entry name" value="Cyt_P450_CS"/>
</dbReference>
<evidence type="ECO:0000256" key="3">
    <source>
        <dbReference type="ARBA" id="ARBA00005179"/>
    </source>
</evidence>
<dbReference type="PANTHER" id="PTHR46300">
    <property type="entry name" value="P450, PUTATIVE (EUROFUNG)-RELATED-RELATED"/>
    <property type="match status" value="1"/>
</dbReference>
<organism evidence="15 16">
    <name type="scientific">Daedalea quercina L-15889</name>
    <dbReference type="NCBI Taxonomy" id="1314783"/>
    <lineage>
        <taxon>Eukaryota</taxon>
        <taxon>Fungi</taxon>
        <taxon>Dikarya</taxon>
        <taxon>Basidiomycota</taxon>
        <taxon>Agaricomycotina</taxon>
        <taxon>Agaricomycetes</taxon>
        <taxon>Polyporales</taxon>
        <taxon>Fomitopsis</taxon>
    </lineage>
</organism>
<dbReference type="Proteomes" id="UP000076727">
    <property type="component" value="Unassembled WGS sequence"/>
</dbReference>
<evidence type="ECO:0000256" key="5">
    <source>
        <dbReference type="ARBA" id="ARBA00022617"/>
    </source>
</evidence>
<comment type="subcellular location">
    <subcellularLocation>
        <location evidence="2">Membrane</location>
        <topology evidence="2">Single-pass membrane protein</topology>
    </subcellularLocation>
</comment>
<keyword evidence="8" id="KW-1133">Transmembrane helix</keyword>
<evidence type="ECO:0000256" key="9">
    <source>
        <dbReference type="ARBA" id="ARBA00023002"/>
    </source>
</evidence>
<dbReference type="SUPFAM" id="SSF48264">
    <property type="entry name" value="Cytochrome P450"/>
    <property type="match status" value="1"/>
</dbReference>
<gene>
    <name evidence="15" type="ORF">DAEQUDRAFT_765470</name>
</gene>
<keyword evidence="11 14" id="KW-0503">Monooxygenase</keyword>
<evidence type="ECO:0000256" key="13">
    <source>
        <dbReference type="PIRSR" id="PIRSR602401-1"/>
    </source>
</evidence>
<evidence type="ECO:0000256" key="14">
    <source>
        <dbReference type="RuleBase" id="RU000461"/>
    </source>
</evidence>
<keyword evidence="12" id="KW-0472">Membrane</keyword>
<protein>
    <submittedName>
        <fullName evidence="15">Cytochrome P450</fullName>
    </submittedName>
</protein>
<evidence type="ECO:0000256" key="7">
    <source>
        <dbReference type="ARBA" id="ARBA00022723"/>
    </source>
</evidence>
<comment type="cofactor">
    <cofactor evidence="1 13">
        <name>heme</name>
        <dbReference type="ChEBI" id="CHEBI:30413"/>
    </cofactor>
</comment>
<comment type="pathway">
    <text evidence="3">Secondary metabolite biosynthesis.</text>
</comment>
<evidence type="ECO:0000313" key="15">
    <source>
        <dbReference type="EMBL" id="KZT69382.1"/>
    </source>
</evidence>
<dbReference type="InterPro" id="IPR050364">
    <property type="entry name" value="Cytochrome_P450_fung"/>
</dbReference>
<dbReference type="AlphaFoldDB" id="A0A165QF45"/>
<dbReference type="EMBL" id="KV429058">
    <property type="protein sequence ID" value="KZT69382.1"/>
    <property type="molecule type" value="Genomic_DNA"/>
</dbReference>
<dbReference type="OrthoDB" id="2789670at2759"/>
<evidence type="ECO:0000256" key="10">
    <source>
        <dbReference type="ARBA" id="ARBA00023004"/>
    </source>
</evidence>
<evidence type="ECO:0000256" key="4">
    <source>
        <dbReference type="ARBA" id="ARBA00010617"/>
    </source>
</evidence>
<dbReference type="GO" id="GO:0004497">
    <property type="term" value="F:monooxygenase activity"/>
    <property type="evidence" value="ECO:0007669"/>
    <property type="project" value="UniProtKB-KW"/>
</dbReference>
<feature type="binding site" description="axial binding residue" evidence="13">
    <location>
        <position position="391"/>
    </location>
    <ligand>
        <name>heme</name>
        <dbReference type="ChEBI" id="CHEBI:30413"/>
    </ligand>
    <ligandPart>
        <name>Fe</name>
        <dbReference type="ChEBI" id="CHEBI:18248"/>
    </ligandPart>
</feature>
<dbReference type="InterPro" id="IPR001128">
    <property type="entry name" value="Cyt_P450"/>
</dbReference>
<dbReference type="GO" id="GO:0016020">
    <property type="term" value="C:membrane"/>
    <property type="evidence" value="ECO:0007669"/>
    <property type="project" value="UniProtKB-SubCell"/>
</dbReference>
<evidence type="ECO:0000256" key="11">
    <source>
        <dbReference type="ARBA" id="ARBA00023033"/>
    </source>
</evidence>
<dbReference type="GO" id="GO:0016705">
    <property type="term" value="F:oxidoreductase activity, acting on paired donors, with incorporation or reduction of molecular oxygen"/>
    <property type="evidence" value="ECO:0007669"/>
    <property type="project" value="InterPro"/>
</dbReference>
<dbReference type="GO" id="GO:0020037">
    <property type="term" value="F:heme binding"/>
    <property type="evidence" value="ECO:0007669"/>
    <property type="project" value="InterPro"/>
</dbReference>
<evidence type="ECO:0000256" key="12">
    <source>
        <dbReference type="ARBA" id="ARBA00023136"/>
    </source>
</evidence>
<dbReference type="PRINTS" id="PR00463">
    <property type="entry name" value="EP450I"/>
</dbReference>
<keyword evidence="6" id="KW-0812">Transmembrane</keyword>